<dbReference type="SUPFAM" id="SSF103473">
    <property type="entry name" value="MFS general substrate transporter"/>
    <property type="match status" value="1"/>
</dbReference>
<gene>
    <name evidence="8" type="ORF">BDD14_4818</name>
</gene>
<feature type="transmembrane region" description="Helical" evidence="6">
    <location>
        <begin position="241"/>
        <end position="266"/>
    </location>
</feature>
<evidence type="ECO:0000256" key="4">
    <source>
        <dbReference type="ARBA" id="ARBA00022989"/>
    </source>
</evidence>
<dbReference type="InterPro" id="IPR020846">
    <property type="entry name" value="MFS_dom"/>
</dbReference>
<dbReference type="Proteomes" id="UP000292958">
    <property type="component" value="Unassembled WGS sequence"/>
</dbReference>
<dbReference type="EMBL" id="SHKW01000001">
    <property type="protein sequence ID" value="RZU43186.1"/>
    <property type="molecule type" value="Genomic_DNA"/>
</dbReference>
<evidence type="ECO:0000259" key="7">
    <source>
        <dbReference type="PROSITE" id="PS50850"/>
    </source>
</evidence>
<protein>
    <submittedName>
        <fullName evidence="8">ACS family glucarate transporter-like MFS transporter</fullName>
    </submittedName>
</protein>
<feature type="transmembrane region" description="Helical" evidence="6">
    <location>
        <begin position="176"/>
        <end position="195"/>
    </location>
</feature>
<organism evidence="8 9">
    <name type="scientific">Edaphobacter modestus</name>
    <dbReference type="NCBI Taxonomy" id="388466"/>
    <lineage>
        <taxon>Bacteria</taxon>
        <taxon>Pseudomonadati</taxon>
        <taxon>Acidobacteriota</taxon>
        <taxon>Terriglobia</taxon>
        <taxon>Terriglobales</taxon>
        <taxon>Acidobacteriaceae</taxon>
        <taxon>Edaphobacter</taxon>
    </lineage>
</organism>
<dbReference type="RefSeq" id="WP_242618142.1">
    <property type="nucleotide sequence ID" value="NZ_SHKW01000001.1"/>
</dbReference>
<evidence type="ECO:0000313" key="8">
    <source>
        <dbReference type="EMBL" id="RZU43186.1"/>
    </source>
</evidence>
<dbReference type="InterPro" id="IPR036259">
    <property type="entry name" value="MFS_trans_sf"/>
</dbReference>
<dbReference type="PROSITE" id="PS50850">
    <property type="entry name" value="MFS"/>
    <property type="match status" value="1"/>
</dbReference>
<keyword evidence="5 6" id="KW-0472">Membrane</keyword>
<keyword evidence="9" id="KW-1185">Reference proteome</keyword>
<dbReference type="Pfam" id="PF07690">
    <property type="entry name" value="MFS_1"/>
    <property type="match status" value="1"/>
</dbReference>
<proteinExistence type="predicted"/>
<keyword evidence="4 6" id="KW-1133">Transmembrane helix</keyword>
<evidence type="ECO:0000256" key="2">
    <source>
        <dbReference type="ARBA" id="ARBA00022475"/>
    </source>
</evidence>
<feature type="transmembrane region" description="Helical" evidence="6">
    <location>
        <begin position="278"/>
        <end position="302"/>
    </location>
</feature>
<evidence type="ECO:0000313" key="9">
    <source>
        <dbReference type="Proteomes" id="UP000292958"/>
    </source>
</evidence>
<dbReference type="GO" id="GO:0022857">
    <property type="term" value="F:transmembrane transporter activity"/>
    <property type="evidence" value="ECO:0007669"/>
    <property type="project" value="InterPro"/>
</dbReference>
<feature type="transmembrane region" description="Helical" evidence="6">
    <location>
        <begin position="400"/>
        <end position="421"/>
    </location>
</feature>
<feature type="transmembrane region" description="Helical" evidence="6">
    <location>
        <begin position="108"/>
        <end position="127"/>
    </location>
</feature>
<keyword evidence="3 6" id="KW-0812">Transmembrane</keyword>
<keyword evidence="2" id="KW-1003">Cell membrane</keyword>
<evidence type="ECO:0000256" key="3">
    <source>
        <dbReference type="ARBA" id="ARBA00022692"/>
    </source>
</evidence>
<feature type="transmembrane region" description="Helical" evidence="6">
    <location>
        <begin position="339"/>
        <end position="361"/>
    </location>
</feature>
<dbReference type="CDD" id="cd17319">
    <property type="entry name" value="MFS_ExuT_GudP_like"/>
    <property type="match status" value="1"/>
</dbReference>
<feature type="domain" description="Major facilitator superfamily (MFS) profile" evidence="7">
    <location>
        <begin position="17"/>
        <end position="426"/>
    </location>
</feature>
<feature type="transmembrane region" description="Helical" evidence="6">
    <location>
        <begin position="148"/>
        <end position="170"/>
    </location>
</feature>
<dbReference type="InterPro" id="IPR050382">
    <property type="entry name" value="MFS_Na/Anion_cotransporter"/>
</dbReference>
<dbReference type="InterPro" id="IPR000849">
    <property type="entry name" value="Sugar_P_transporter"/>
</dbReference>
<sequence>MIQNRKPATALPMRYLLVVLLFLLSSVAYLDRTNISIAGIQISHEYAIDNTHLGWIFSAFLIGYAVFQVPAGLLAHRFGSRRLLTFAVVWWGIFTVLTTLVPPSIGNAVAVLILVRFALGAGEATMYPAASQFVERWFPVPERGKANGIIFGGVGVGSGFTPPIVTAIILHFGWRASFWFSAVCGIIAGIVWYLSARDTPEEHPRVGEKELALIRAGRGPEHTESAKRSVPWRRIFSSKEILALTLSYLAFGYVAWVFFGWFYIYLAQARGLNLKTSAVYSILPFIGMTIGAMGGGVASDWLALRFSLRTGRCILPCFAMATTSVLLIAGSRAEQASTAGIVLALGAGVLYIAQSCFWAITADFAGEYAGLASGIMNMGAQVGGAVATSLTPFLAARLGWHTAFFTAAGLAVVGALSWLLVDPTRSLALPANVLEPTLQQN</sequence>
<evidence type="ECO:0000256" key="1">
    <source>
        <dbReference type="ARBA" id="ARBA00004651"/>
    </source>
</evidence>
<accession>A0A4V2G525</accession>
<dbReference type="PANTHER" id="PTHR11662:SF399">
    <property type="entry name" value="FI19708P1-RELATED"/>
    <property type="match status" value="1"/>
</dbReference>
<reference evidence="8 9" key="1">
    <citation type="submission" date="2019-02" db="EMBL/GenBank/DDBJ databases">
        <title>Genomic Encyclopedia of Archaeal and Bacterial Type Strains, Phase II (KMG-II): from individual species to whole genera.</title>
        <authorList>
            <person name="Goeker M."/>
        </authorList>
    </citation>
    <scope>NUCLEOTIDE SEQUENCE [LARGE SCALE GENOMIC DNA]</scope>
    <source>
        <strain evidence="8 9">DSM 18101</strain>
    </source>
</reference>
<feature type="transmembrane region" description="Helical" evidence="6">
    <location>
        <begin position="314"/>
        <end position="333"/>
    </location>
</feature>
<evidence type="ECO:0000256" key="6">
    <source>
        <dbReference type="SAM" id="Phobius"/>
    </source>
</evidence>
<dbReference type="PANTHER" id="PTHR11662">
    <property type="entry name" value="SOLUTE CARRIER FAMILY 17"/>
    <property type="match status" value="1"/>
</dbReference>
<name>A0A4V2G525_9BACT</name>
<feature type="transmembrane region" description="Helical" evidence="6">
    <location>
        <begin position="54"/>
        <end position="76"/>
    </location>
</feature>
<comment type="subcellular location">
    <subcellularLocation>
        <location evidence="1">Cell membrane</location>
        <topology evidence="1">Multi-pass membrane protein</topology>
    </subcellularLocation>
</comment>
<comment type="caution">
    <text evidence="8">The sequence shown here is derived from an EMBL/GenBank/DDBJ whole genome shotgun (WGS) entry which is preliminary data.</text>
</comment>
<dbReference type="Gene3D" id="1.20.1250.20">
    <property type="entry name" value="MFS general substrate transporter like domains"/>
    <property type="match status" value="2"/>
</dbReference>
<dbReference type="PIRSF" id="PIRSF002808">
    <property type="entry name" value="Hexose_phosphate_transp"/>
    <property type="match status" value="1"/>
</dbReference>
<dbReference type="GO" id="GO:0005886">
    <property type="term" value="C:plasma membrane"/>
    <property type="evidence" value="ECO:0007669"/>
    <property type="project" value="UniProtKB-SubCell"/>
</dbReference>
<dbReference type="InterPro" id="IPR011701">
    <property type="entry name" value="MFS"/>
</dbReference>
<evidence type="ECO:0000256" key="5">
    <source>
        <dbReference type="ARBA" id="ARBA00023136"/>
    </source>
</evidence>
<dbReference type="AlphaFoldDB" id="A0A4V2G525"/>